<evidence type="ECO:0000256" key="5">
    <source>
        <dbReference type="ARBA" id="ARBA00023004"/>
    </source>
</evidence>
<dbReference type="PRINTS" id="PR00463">
    <property type="entry name" value="EP450I"/>
</dbReference>
<proteinExistence type="inferred from homology"/>
<reference evidence="8 9" key="1">
    <citation type="submission" date="2020-05" db="EMBL/GenBank/DDBJ databases">
        <title>Aquincola sp. isolate from soil.</title>
        <authorList>
            <person name="Han J."/>
            <person name="Kim D.-U."/>
        </authorList>
    </citation>
    <scope>NUCLEOTIDE SEQUENCE [LARGE SCALE GENOMIC DNA]</scope>
    <source>
        <strain evidence="8 9">S2</strain>
    </source>
</reference>
<comment type="caution">
    <text evidence="8">The sequence shown here is derived from an EMBL/GenBank/DDBJ whole genome shotgun (WGS) entry which is preliminary data.</text>
</comment>
<dbReference type="PROSITE" id="PS00086">
    <property type="entry name" value="CYTOCHROME_P450"/>
    <property type="match status" value="1"/>
</dbReference>
<dbReference type="EMBL" id="JABRWJ010000008">
    <property type="protein sequence ID" value="NRF70225.1"/>
    <property type="molecule type" value="Genomic_DNA"/>
</dbReference>
<keyword evidence="5 7" id="KW-0408">Iron</keyword>
<protein>
    <submittedName>
        <fullName evidence="8">Cytochrome P450</fullName>
    </submittedName>
</protein>
<keyword evidence="2 7" id="KW-0349">Heme</keyword>
<evidence type="ECO:0000313" key="9">
    <source>
        <dbReference type="Proteomes" id="UP000737171"/>
    </source>
</evidence>
<keyword evidence="6 7" id="KW-0503">Monooxygenase</keyword>
<comment type="similarity">
    <text evidence="1 7">Belongs to the cytochrome P450 family.</text>
</comment>
<dbReference type="InterPro" id="IPR001128">
    <property type="entry name" value="Cyt_P450"/>
</dbReference>
<evidence type="ECO:0000256" key="7">
    <source>
        <dbReference type="RuleBase" id="RU000461"/>
    </source>
</evidence>
<name>A0ABX2ENV1_9BURK</name>
<keyword evidence="3 7" id="KW-0479">Metal-binding</keyword>
<evidence type="ECO:0000313" key="8">
    <source>
        <dbReference type="EMBL" id="NRF70225.1"/>
    </source>
</evidence>
<dbReference type="SUPFAM" id="SSF48264">
    <property type="entry name" value="Cytochrome P450"/>
    <property type="match status" value="1"/>
</dbReference>
<accession>A0ABX2ENV1</accession>
<organism evidence="8 9">
    <name type="scientific">Pseudaquabacterium terrae</name>
    <dbReference type="NCBI Taxonomy" id="2732868"/>
    <lineage>
        <taxon>Bacteria</taxon>
        <taxon>Pseudomonadati</taxon>
        <taxon>Pseudomonadota</taxon>
        <taxon>Betaproteobacteria</taxon>
        <taxon>Burkholderiales</taxon>
        <taxon>Sphaerotilaceae</taxon>
        <taxon>Pseudaquabacterium</taxon>
    </lineage>
</organism>
<dbReference type="InterPro" id="IPR002401">
    <property type="entry name" value="Cyt_P450_E_grp-I"/>
</dbReference>
<dbReference type="InterPro" id="IPR036396">
    <property type="entry name" value="Cyt_P450_sf"/>
</dbReference>
<dbReference type="PANTHER" id="PTHR24291">
    <property type="entry name" value="CYTOCHROME P450 FAMILY 4"/>
    <property type="match status" value="1"/>
</dbReference>
<dbReference type="PANTHER" id="PTHR24291:SF50">
    <property type="entry name" value="BIFUNCTIONAL ALBAFLAVENONE MONOOXYGENASE_TERPENE SYNTHASE"/>
    <property type="match status" value="1"/>
</dbReference>
<evidence type="ECO:0000256" key="4">
    <source>
        <dbReference type="ARBA" id="ARBA00023002"/>
    </source>
</evidence>
<dbReference type="InterPro" id="IPR050196">
    <property type="entry name" value="Cytochrome_P450_Monoox"/>
</dbReference>
<keyword evidence="9" id="KW-1185">Reference proteome</keyword>
<evidence type="ECO:0000256" key="1">
    <source>
        <dbReference type="ARBA" id="ARBA00010617"/>
    </source>
</evidence>
<evidence type="ECO:0000256" key="6">
    <source>
        <dbReference type="ARBA" id="ARBA00023033"/>
    </source>
</evidence>
<evidence type="ECO:0000256" key="3">
    <source>
        <dbReference type="ARBA" id="ARBA00022723"/>
    </source>
</evidence>
<dbReference type="Proteomes" id="UP000737171">
    <property type="component" value="Unassembled WGS sequence"/>
</dbReference>
<sequence>MKADYTGTMQQLHARHGDAVYMRLGPVRSYCFAHPELVREVLVEKGASFIRWRRAMEVFSRAHGQSVLITEGTPWQRQRRMLQPVFAPKRFEAYAQQMAATGAAGLDALVIAPDGRLDFEQAMTRLTMDVILRTMFGSHAPADAAAVGDAVRVLGHAAMREMFLPFAVPQWVPLPWRRASRRALARLDALIGGVIAQRRARPHEPAGPDDLLAMLMAATDEEGDGAGLADHEVRDQCMTMFLAGHETTASALTWWGWAMAAHPDVAARAAAEVDAVLAGRPPGHADLARLPWLGQTLKETLRLWPPAAGLFTREAIEDVRIGDWLLPAGALAVTTPYVMHRDPRWFPEPERFDPERFAPERAAQLPRGAYLPFGVGPRVCIGNNFALMEMVLLAALMLQRFQFALPAGAPPPRPSLNVSLRPAQRLELVLRRR</sequence>
<dbReference type="PRINTS" id="PR00385">
    <property type="entry name" value="P450"/>
</dbReference>
<gene>
    <name evidence="8" type="ORF">HLB44_24770</name>
</gene>
<evidence type="ECO:0000256" key="2">
    <source>
        <dbReference type="ARBA" id="ARBA00022617"/>
    </source>
</evidence>
<dbReference type="Gene3D" id="1.10.630.10">
    <property type="entry name" value="Cytochrome P450"/>
    <property type="match status" value="1"/>
</dbReference>
<keyword evidence="4 7" id="KW-0560">Oxidoreductase</keyword>
<dbReference type="Pfam" id="PF00067">
    <property type="entry name" value="p450"/>
    <property type="match status" value="1"/>
</dbReference>
<dbReference type="InterPro" id="IPR017972">
    <property type="entry name" value="Cyt_P450_CS"/>
</dbReference>